<dbReference type="Proteomes" id="UP000309488">
    <property type="component" value="Unassembled WGS sequence"/>
</dbReference>
<sequence>MKNKLTLYKGRAMLFPFLLCLFLTQSCRKETLLPSKGVNNLTIAEAKSYFEHNFQNTVNLKKQMSTNGSSSATISSNPIDGKQPMWDASILKKLSIQTDAVLVPMHKEGLYVHISEDRMVKFGYLNYMMMYKDKHDNIITEWVELKPSEKWVDAKFSRKYDGKIFVKDWDGKIKKIYSFGNTEPARVSGALNHKLNKIASINGSKMDTGNGDMLCTVTTTVTIKTEPKVCPCQGHTYEQFVAGFCPCPTPPSKGYTRTIAVEVEYDCALPPDGPDGPTGGTGNNNNGSGYSPIGNPGGGGPNPNDYTPLNCNPDPNYTIPTTPPPPGMEYVLPCSSIAIPTEGTPDPPLMHQHQKQQHNC</sequence>
<dbReference type="OrthoDB" id="768074at2"/>
<organism evidence="3 4">
    <name type="scientific">Pedobacter polaris</name>
    <dbReference type="NCBI Taxonomy" id="2571273"/>
    <lineage>
        <taxon>Bacteria</taxon>
        <taxon>Pseudomonadati</taxon>
        <taxon>Bacteroidota</taxon>
        <taxon>Sphingobacteriia</taxon>
        <taxon>Sphingobacteriales</taxon>
        <taxon>Sphingobacteriaceae</taxon>
        <taxon>Pedobacter</taxon>
    </lineage>
</organism>
<dbReference type="PROSITE" id="PS51257">
    <property type="entry name" value="PROKAR_LIPOPROTEIN"/>
    <property type="match status" value="1"/>
</dbReference>
<comment type="caution">
    <text evidence="3">The sequence shown here is derived from an EMBL/GenBank/DDBJ whole genome shotgun (WGS) entry which is preliminary data.</text>
</comment>
<feature type="region of interest" description="Disordered" evidence="1">
    <location>
        <begin position="270"/>
        <end position="314"/>
    </location>
</feature>
<protein>
    <submittedName>
        <fullName evidence="3">Uncharacterized protein</fullName>
    </submittedName>
</protein>
<evidence type="ECO:0000313" key="4">
    <source>
        <dbReference type="Proteomes" id="UP000309488"/>
    </source>
</evidence>
<evidence type="ECO:0000256" key="2">
    <source>
        <dbReference type="SAM" id="SignalP"/>
    </source>
</evidence>
<keyword evidence="2" id="KW-0732">Signal</keyword>
<reference evidence="3 4" key="1">
    <citation type="submission" date="2019-04" db="EMBL/GenBank/DDBJ databases">
        <title>Pedobacter sp. RP-3-22 sp. nov., isolated from Arctic soil.</title>
        <authorList>
            <person name="Dahal R.H."/>
            <person name="Kim D.-U."/>
        </authorList>
    </citation>
    <scope>NUCLEOTIDE SEQUENCE [LARGE SCALE GENOMIC DNA]</scope>
    <source>
        <strain evidence="3 4">RP-3-22</strain>
    </source>
</reference>
<dbReference type="RefSeq" id="WP_136841042.1">
    <property type="nucleotide sequence ID" value="NZ_SWBR01000002.1"/>
</dbReference>
<feature type="region of interest" description="Disordered" evidence="1">
    <location>
        <begin position="337"/>
        <end position="360"/>
    </location>
</feature>
<keyword evidence="4" id="KW-1185">Reference proteome</keyword>
<name>A0A4U1CTC6_9SPHI</name>
<feature type="chain" id="PRO_5020508188" evidence="2">
    <location>
        <begin position="29"/>
        <end position="360"/>
    </location>
</feature>
<dbReference type="AlphaFoldDB" id="A0A4U1CTC6"/>
<feature type="signal peptide" evidence="2">
    <location>
        <begin position="1"/>
        <end position="28"/>
    </location>
</feature>
<evidence type="ECO:0000313" key="3">
    <source>
        <dbReference type="EMBL" id="TKC10826.1"/>
    </source>
</evidence>
<evidence type="ECO:0000256" key="1">
    <source>
        <dbReference type="SAM" id="MobiDB-lite"/>
    </source>
</evidence>
<accession>A0A4U1CTC6</accession>
<proteinExistence type="predicted"/>
<gene>
    <name evidence="3" type="ORF">FA048_11695</name>
</gene>
<feature type="compositionally biased region" description="Low complexity" evidence="1">
    <location>
        <begin position="283"/>
        <end position="294"/>
    </location>
</feature>
<dbReference type="EMBL" id="SWBR01000002">
    <property type="protein sequence ID" value="TKC10826.1"/>
    <property type="molecule type" value="Genomic_DNA"/>
</dbReference>
<feature type="compositionally biased region" description="Low complexity" evidence="1">
    <location>
        <begin position="302"/>
        <end position="314"/>
    </location>
</feature>